<accession>A0A8S4Q4Y6</accession>
<feature type="domain" description="FLYWCH-type" evidence="4">
    <location>
        <begin position="169"/>
        <end position="227"/>
    </location>
</feature>
<evidence type="ECO:0000256" key="2">
    <source>
        <dbReference type="ARBA" id="ARBA00022771"/>
    </source>
</evidence>
<evidence type="ECO:0000256" key="3">
    <source>
        <dbReference type="ARBA" id="ARBA00022833"/>
    </source>
</evidence>
<dbReference type="CDD" id="cd15489">
    <property type="entry name" value="PHD_SF"/>
    <property type="match status" value="1"/>
</dbReference>
<keyword evidence="1" id="KW-0479">Metal-binding</keyword>
<keyword evidence="3" id="KW-0862">Zinc</keyword>
<evidence type="ECO:0000313" key="5">
    <source>
        <dbReference type="EMBL" id="CAH1800405.1"/>
    </source>
</evidence>
<comment type="caution">
    <text evidence="5">The sequence shown here is derived from an EMBL/GenBank/DDBJ whole genome shotgun (WGS) entry which is preliminary data.</text>
</comment>
<dbReference type="Gene3D" id="2.20.25.240">
    <property type="match status" value="1"/>
</dbReference>
<proteinExistence type="predicted"/>
<feature type="non-terminal residue" evidence="5">
    <location>
        <position position="264"/>
    </location>
</feature>
<dbReference type="AlphaFoldDB" id="A0A8S4Q4Y6"/>
<evidence type="ECO:0000256" key="1">
    <source>
        <dbReference type="ARBA" id="ARBA00022723"/>
    </source>
</evidence>
<keyword evidence="2" id="KW-0863">Zinc-finger</keyword>
<dbReference type="InterPro" id="IPR007588">
    <property type="entry name" value="Znf_FLYWCH"/>
</dbReference>
<dbReference type="SUPFAM" id="SSF57903">
    <property type="entry name" value="FYVE/PHD zinc finger"/>
    <property type="match status" value="1"/>
</dbReference>
<gene>
    <name evidence="5" type="ORF">OFUS_LOCUS24296</name>
</gene>
<dbReference type="OrthoDB" id="6162297at2759"/>
<dbReference type="InterPro" id="IPR013083">
    <property type="entry name" value="Znf_RING/FYVE/PHD"/>
</dbReference>
<dbReference type="Proteomes" id="UP000749559">
    <property type="component" value="Unassembled WGS sequence"/>
</dbReference>
<dbReference type="EMBL" id="CAIIXF020000012">
    <property type="protein sequence ID" value="CAH1800405.1"/>
    <property type="molecule type" value="Genomic_DNA"/>
</dbReference>
<dbReference type="InterPro" id="IPR011011">
    <property type="entry name" value="Znf_FYVE_PHD"/>
</dbReference>
<reference evidence="5" key="1">
    <citation type="submission" date="2022-03" db="EMBL/GenBank/DDBJ databases">
        <authorList>
            <person name="Martin C."/>
        </authorList>
    </citation>
    <scope>NUCLEOTIDE SEQUENCE</scope>
</reference>
<dbReference type="PANTHER" id="PTHR20956:SF12">
    <property type="entry name" value="FLYWCH-TYPE DOMAIN-CONTAINING PROTEIN"/>
    <property type="match status" value="1"/>
</dbReference>
<protein>
    <recommendedName>
        <fullName evidence="4">FLYWCH-type domain-containing protein</fullName>
    </recommendedName>
</protein>
<evidence type="ECO:0000259" key="4">
    <source>
        <dbReference type="Pfam" id="PF04500"/>
    </source>
</evidence>
<dbReference type="GO" id="GO:0008270">
    <property type="term" value="F:zinc ion binding"/>
    <property type="evidence" value="ECO:0007669"/>
    <property type="project" value="UniProtKB-KW"/>
</dbReference>
<dbReference type="PANTHER" id="PTHR20956">
    <property type="entry name" value="HEH2P"/>
    <property type="match status" value="1"/>
</dbReference>
<keyword evidence="6" id="KW-1185">Reference proteome</keyword>
<organism evidence="5 6">
    <name type="scientific">Owenia fusiformis</name>
    <name type="common">Polychaete worm</name>
    <dbReference type="NCBI Taxonomy" id="6347"/>
    <lineage>
        <taxon>Eukaryota</taxon>
        <taxon>Metazoa</taxon>
        <taxon>Spiralia</taxon>
        <taxon>Lophotrochozoa</taxon>
        <taxon>Annelida</taxon>
        <taxon>Polychaeta</taxon>
        <taxon>Sedentaria</taxon>
        <taxon>Canalipalpata</taxon>
        <taxon>Sabellida</taxon>
        <taxon>Oweniida</taxon>
        <taxon>Oweniidae</taxon>
        <taxon>Owenia</taxon>
    </lineage>
</organism>
<dbReference type="Gene3D" id="3.30.40.10">
    <property type="entry name" value="Zinc/RING finger domain, C3HC4 (zinc finger)"/>
    <property type="match status" value="1"/>
</dbReference>
<evidence type="ECO:0000313" key="6">
    <source>
        <dbReference type="Proteomes" id="UP000749559"/>
    </source>
</evidence>
<dbReference type="Pfam" id="PF04500">
    <property type="entry name" value="FLYWCH"/>
    <property type="match status" value="1"/>
</dbReference>
<name>A0A8S4Q4Y6_OWEFU</name>
<sequence>MPAPSRPCIECKRTVRPKQDSLTCAVCSGRQHRTCSPLFSREEYWSMKRNGDLIMWRCNNCQHRNLEDLLNSASEISQGTNSSIGVPAAESTAIQHELGETHVTPPSLQEYSVQIRNITEPMEASFNVDRPFDVPDRDQADTLMEDQLPDNVAPVEPVAVTYEVICQASQRGNQKLVDSTGYTYTVKAKTDSRISWRCSIRNKITLCPARVTQRGSSFTRGPQLHIHEPNMDAVSRIKVVLDVKKTAKESMYRSASNIVEDVLV</sequence>